<dbReference type="GO" id="GO:0180022">
    <property type="term" value="C:RQC-trigger complex"/>
    <property type="evidence" value="ECO:0007669"/>
    <property type="project" value="InterPro"/>
</dbReference>
<dbReference type="InParanoid" id="B0DRG8"/>
<feature type="region of interest" description="Disordered" evidence="1">
    <location>
        <begin position="197"/>
        <end position="301"/>
    </location>
</feature>
<feature type="compositionally biased region" description="Low complexity" evidence="1">
    <location>
        <begin position="198"/>
        <end position="215"/>
    </location>
</feature>
<feature type="region of interest" description="Disordered" evidence="1">
    <location>
        <begin position="163"/>
        <end position="182"/>
    </location>
</feature>
<name>B0DRG8_LACBS</name>
<dbReference type="HOGENOM" id="CLU_059976_0_0_1"/>
<evidence type="ECO:0000313" key="4">
    <source>
        <dbReference type="Proteomes" id="UP000001194"/>
    </source>
</evidence>
<dbReference type="InterPro" id="IPR009349">
    <property type="entry name" value="TRIP4/RQT4_C2HC5_Znf"/>
</dbReference>
<keyword evidence="4" id="KW-1185">Reference proteome</keyword>
<feature type="domain" description="TRIP4/RQT4 C2HC5-type zinc finger" evidence="2">
    <location>
        <begin position="69"/>
        <end position="120"/>
    </location>
</feature>
<evidence type="ECO:0000313" key="3">
    <source>
        <dbReference type="EMBL" id="EDR02781.1"/>
    </source>
</evidence>
<dbReference type="GO" id="GO:0008270">
    <property type="term" value="F:zinc ion binding"/>
    <property type="evidence" value="ECO:0007669"/>
    <property type="project" value="InterPro"/>
</dbReference>
<evidence type="ECO:0000256" key="1">
    <source>
        <dbReference type="SAM" id="MobiDB-lite"/>
    </source>
</evidence>
<proteinExistence type="predicted"/>
<feature type="compositionally biased region" description="Acidic residues" evidence="1">
    <location>
        <begin position="261"/>
        <end position="271"/>
    </location>
</feature>
<dbReference type="Pfam" id="PF06221">
    <property type="entry name" value="zf-C2HC5"/>
    <property type="match status" value="1"/>
</dbReference>
<organism evidence="4">
    <name type="scientific">Laccaria bicolor (strain S238N-H82 / ATCC MYA-4686)</name>
    <name type="common">Bicoloured deceiver</name>
    <name type="synonym">Laccaria laccata var. bicolor</name>
    <dbReference type="NCBI Taxonomy" id="486041"/>
    <lineage>
        <taxon>Eukaryota</taxon>
        <taxon>Fungi</taxon>
        <taxon>Dikarya</taxon>
        <taxon>Basidiomycota</taxon>
        <taxon>Agaricomycotina</taxon>
        <taxon>Agaricomycetes</taxon>
        <taxon>Agaricomycetidae</taxon>
        <taxon>Agaricales</taxon>
        <taxon>Agaricineae</taxon>
        <taxon>Hydnangiaceae</taxon>
        <taxon>Laccaria</taxon>
    </lineage>
</organism>
<evidence type="ECO:0000259" key="2">
    <source>
        <dbReference type="Pfam" id="PF06221"/>
    </source>
</evidence>
<dbReference type="KEGG" id="lbc:LACBIDRAFT_308031"/>
<feature type="compositionally biased region" description="Polar residues" evidence="1">
    <location>
        <begin position="19"/>
        <end position="29"/>
    </location>
</feature>
<dbReference type="Proteomes" id="UP000001194">
    <property type="component" value="Unassembled WGS sequence"/>
</dbReference>
<protein>
    <submittedName>
        <fullName evidence="3">Predicted protein</fullName>
    </submittedName>
</protein>
<dbReference type="STRING" id="486041.B0DRG8"/>
<feature type="compositionally biased region" description="Basic and acidic residues" evidence="1">
    <location>
        <begin position="36"/>
        <end position="46"/>
    </location>
</feature>
<feature type="compositionally biased region" description="Pro residues" evidence="1">
    <location>
        <begin position="217"/>
        <end position="228"/>
    </location>
</feature>
<dbReference type="RefSeq" id="XP_001886491.1">
    <property type="nucleotide sequence ID" value="XM_001886456.1"/>
</dbReference>
<dbReference type="GO" id="GO:0072344">
    <property type="term" value="P:rescue of stalled ribosome"/>
    <property type="evidence" value="ECO:0007669"/>
    <property type="project" value="InterPro"/>
</dbReference>
<dbReference type="OrthoDB" id="338816at2759"/>
<sequence length="301" mass="32349">MHSSWAKKASSLPSDRIKPTNSRSQQVSSKVKGKQPVREPPKSKEIRRLESLLGSVQNSVGNEKDPKGGCFCLAREHPVSTYTPICFSCGFILCSINLPQYSCPSCSKPLWTRAQRSSIISQIDGELAARIAKEIADAERAAEEAKKAAGAFPVLSGAMPSFSSPLPSPAPTPPNNKPSTYKVMSLTQKGKNNKVVVSSYTSTPQPSPPSRAESPAEPEPVRVPPPPDEVAYAKTRPGPARPWENLIGGGATYVPLARLDDEMDGRDDEEGGSNTRSRRRRKNKVKAREDEGGGVARGSGS</sequence>
<gene>
    <name evidence="3" type="ORF">LACBIDRAFT_308031</name>
</gene>
<dbReference type="AlphaFoldDB" id="B0DRG8"/>
<dbReference type="GeneID" id="6082219"/>
<feature type="compositionally biased region" description="Basic residues" evidence="1">
    <location>
        <begin position="276"/>
        <end position="285"/>
    </location>
</feature>
<accession>B0DRG8</accession>
<dbReference type="EMBL" id="DS547128">
    <property type="protein sequence ID" value="EDR02781.1"/>
    <property type="molecule type" value="Genomic_DNA"/>
</dbReference>
<feature type="compositionally biased region" description="Pro residues" evidence="1">
    <location>
        <begin position="166"/>
        <end position="176"/>
    </location>
</feature>
<feature type="region of interest" description="Disordered" evidence="1">
    <location>
        <begin position="1"/>
        <end position="46"/>
    </location>
</feature>
<reference evidence="3 4" key="1">
    <citation type="journal article" date="2008" name="Nature">
        <title>The genome of Laccaria bicolor provides insights into mycorrhizal symbiosis.</title>
        <authorList>
            <person name="Martin F."/>
            <person name="Aerts A."/>
            <person name="Ahren D."/>
            <person name="Brun A."/>
            <person name="Danchin E.G.J."/>
            <person name="Duchaussoy F."/>
            <person name="Gibon J."/>
            <person name="Kohler A."/>
            <person name="Lindquist E."/>
            <person name="Pereda V."/>
            <person name="Salamov A."/>
            <person name="Shapiro H.J."/>
            <person name="Wuyts J."/>
            <person name="Blaudez D."/>
            <person name="Buee M."/>
            <person name="Brokstein P."/>
            <person name="Canbaeck B."/>
            <person name="Cohen D."/>
            <person name="Courty P.E."/>
            <person name="Coutinho P.M."/>
            <person name="Delaruelle C."/>
            <person name="Detter J.C."/>
            <person name="Deveau A."/>
            <person name="DiFazio S."/>
            <person name="Duplessis S."/>
            <person name="Fraissinet-Tachet L."/>
            <person name="Lucic E."/>
            <person name="Frey-Klett P."/>
            <person name="Fourrey C."/>
            <person name="Feussner I."/>
            <person name="Gay G."/>
            <person name="Grimwood J."/>
            <person name="Hoegger P.J."/>
            <person name="Jain P."/>
            <person name="Kilaru S."/>
            <person name="Labbe J."/>
            <person name="Lin Y.C."/>
            <person name="Legue V."/>
            <person name="Le Tacon F."/>
            <person name="Marmeisse R."/>
            <person name="Melayah D."/>
            <person name="Montanini B."/>
            <person name="Muratet M."/>
            <person name="Nehls U."/>
            <person name="Niculita-Hirzel H."/>
            <person name="Oudot-Le Secq M.P."/>
            <person name="Peter M."/>
            <person name="Quesneville H."/>
            <person name="Rajashekar B."/>
            <person name="Reich M."/>
            <person name="Rouhier N."/>
            <person name="Schmutz J."/>
            <person name="Yin T."/>
            <person name="Chalot M."/>
            <person name="Henrissat B."/>
            <person name="Kuees U."/>
            <person name="Lucas S."/>
            <person name="Van de Peer Y."/>
            <person name="Podila G.K."/>
            <person name="Polle A."/>
            <person name="Pukkila P.J."/>
            <person name="Richardson P.M."/>
            <person name="Rouze P."/>
            <person name="Sanders I.R."/>
            <person name="Stajich J.E."/>
            <person name="Tunlid A."/>
            <person name="Tuskan G."/>
            <person name="Grigoriev I.V."/>
        </authorList>
    </citation>
    <scope>NUCLEOTIDE SEQUENCE [LARGE SCALE GENOMIC DNA]</scope>
    <source>
        <strain evidence="4">S238N-H82 / ATCC MYA-4686</strain>
    </source>
</reference>
<dbReference type="GO" id="GO:0005634">
    <property type="term" value="C:nucleus"/>
    <property type="evidence" value="ECO:0007669"/>
    <property type="project" value="InterPro"/>
</dbReference>